<evidence type="ECO:0000256" key="3">
    <source>
        <dbReference type="ARBA" id="ARBA00022614"/>
    </source>
</evidence>
<comment type="subcellular location">
    <subcellularLocation>
        <location evidence="1">Cytoplasm</location>
    </subcellularLocation>
</comment>
<evidence type="ECO:0000256" key="4">
    <source>
        <dbReference type="ARBA" id="ARBA00022737"/>
    </source>
</evidence>
<dbReference type="Pfam" id="PF17776">
    <property type="entry name" value="NLRC4_HD2"/>
    <property type="match status" value="1"/>
</dbReference>
<dbReference type="Ensembl" id="ENSAMXT00000012111.2">
    <property type="protein sequence ID" value="ENSAMXP00000012111.2"/>
    <property type="gene ID" value="ENSAMXG00000011778.2"/>
</dbReference>
<keyword evidence="3" id="KW-0433">Leucine-rich repeat</keyword>
<name>W5KWZ9_ASTMX</name>
<dbReference type="InterPro" id="IPR041075">
    <property type="entry name" value="NOD1/2_WH"/>
</dbReference>
<evidence type="ECO:0000256" key="2">
    <source>
        <dbReference type="ARBA" id="ARBA00022490"/>
    </source>
</evidence>
<dbReference type="Gene3D" id="3.40.50.300">
    <property type="entry name" value="P-loop containing nucleotide triphosphate hydrolases"/>
    <property type="match status" value="1"/>
</dbReference>
<keyword evidence="9" id="KW-1185">Reference proteome</keyword>
<evidence type="ECO:0000313" key="8">
    <source>
        <dbReference type="Ensembl" id="ENSAMXP00000012111.2"/>
    </source>
</evidence>
<dbReference type="PANTHER" id="PTHR24106">
    <property type="entry name" value="NACHT, LRR AND CARD DOMAINS-CONTAINING"/>
    <property type="match status" value="1"/>
</dbReference>
<protein>
    <recommendedName>
        <fullName evidence="7">NACHT domain-containing protein</fullName>
    </recommendedName>
</protein>
<dbReference type="InterPro" id="IPR051261">
    <property type="entry name" value="NLR"/>
</dbReference>
<reference evidence="8" key="4">
    <citation type="submission" date="2025-09" db="UniProtKB">
        <authorList>
            <consortium name="Ensembl"/>
        </authorList>
    </citation>
    <scope>IDENTIFICATION</scope>
</reference>
<dbReference type="InterPro" id="IPR007111">
    <property type="entry name" value="NACHT_NTPase"/>
</dbReference>
<sequence length="556" mass="64041">RSSTGTALRETEKEKLKRIIIDRYATLYEGTGKRGKHILLNKIYSDELKISEIFHGNFNIKKVLTMGIAGIGKTVSVQKFALDWAEGKSNTDIDFVFIIAFRELNLLKDEEYDLSGLLLHLYPQLKHLKEAGLFDDECKCAFILDGLDELRKPLDFEQKKMSSITDKATVDVLVTSLITGALLESALVWVTSRPAAADQIPPDYIHRKTEVRGFITDQQKEEYFRKRIQDEEQANTIISHIKKVKTLYIMCYIPVFCWITYTVLQELIKNKVKEIPKTLTQMYAHFLNIQMDTKRKKYDKTLQKDTKNLLESNRTELLKLAELAFKQLMKGSVMFYEEDLRESRIDVSYSEYSGIFTEIFKEECVLYQSKVYCFVHLSFQEFLAAVHVFHCYEIENLEELQCLYPWYGMGSENVTLDELLKEAVDKAVKSQNGHLDLSINLFLCLSEMKDQSLSGELQKYLNSEKHSGQKLSLGQCSALAYMLLTSDEVLEELDSKKINTSSEGYSRLIPAVINCRKARGCAFLAHKNGPKSLKVVVIKELNIKRPHEIKHQFEKS</sequence>
<accession>W5KWZ9</accession>
<reference evidence="9" key="1">
    <citation type="submission" date="2013-03" db="EMBL/GenBank/DDBJ databases">
        <authorList>
            <person name="Jeffery W."/>
            <person name="Warren W."/>
            <person name="Wilson R.K."/>
        </authorList>
    </citation>
    <scope>NUCLEOTIDE SEQUENCE</scope>
    <source>
        <strain evidence="9">female</strain>
    </source>
</reference>
<keyword evidence="4" id="KW-0677">Repeat</keyword>
<feature type="domain" description="NACHT" evidence="7">
    <location>
        <begin position="61"/>
        <end position="196"/>
    </location>
</feature>
<dbReference type="PROSITE" id="PS50837">
    <property type="entry name" value="NACHT"/>
    <property type="match status" value="1"/>
</dbReference>
<dbReference type="GeneTree" id="ENSGT01150000286911"/>
<reference evidence="8" key="3">
    <citation type="submission" date="2025-08" db="UniProtKB">
        <authorList>
            <consortium name="Ensembl"/>
        </authorList>
    </citation>
    <scope>IDENTIFICATION</scope>
</reference>
<evidence type="ECO:0000313" key="9">
    <source>
        <dbReference type="Proteomes" id="UP000018467"/>
    </source>
</evidence>
<proteinExistence type="predicted"/>
<evidence type="ECO:0000256" key="5">
    <source>
        <dbReference type="ARBA" id="ARBA00022741"/>
    </source>
</evidence>
<dbReference type="AlphaFoldDB" id="W5KWZ9"/>
<keyword evidence="5" id="KW-0547">Nucleotide-binding</keyword>
<dbReference type="Pfam" id="PF17779">
    <property type="entry name" value="WHD_NOD2"/>
    <property type="match status" value="1"/>
</dbReference>
<reference evidence="9" key="2">
    <citation type="journal article" date="2014" name="Nat. Commun.">
        <title>The cavefish genome reveals candidate genes for eye loss.</title>
        <authorList>
            <person name="McGaugh S.E."/>
            <person name="Gross J.B."/>
            <person name="Aken B."/>
            <person name="Blin M."/>
            <person name="Borowsky R."/>
            <person name="Chalopin D."/>
            <person name="Hinaux H."/>
            <person name="Jeffery W.R."/>
            <person name="Keene A."/>
            <person name="Ma L."/>
            <person name="Minx P."/>
            <person name="Murphy D."/>
            <person name="O'Quin K.E."/>
            <person name="Retaux S."/>
            <person name="Rohner N."/>
            <person name="Searle S.M."/>
            <person name="Stahl B.A."/>
            <person name="Tabin C."/>
            <person name="Volff J.N."/>
            <person name="Yoshizawa M."/>
            <person name="Warren W.C."/>
        </authorList>
    </citation>
    <scope>NUCLEOTIDE SEQUENCE [LARGE SCALE GENOMIC DNA]</scope>
    <source>
        <strain evidence="9">female</strain>
    </source>
</reference>
<keyword evidence="6" id="KW-0067">ATP-binding</keyword>
<evidence type="ECO:0000259" key="7">
    <source>
        <dbReference type="PROSITE" id="PS50837"/>
    </source>
</evidence>
<dbReference type="GO" id="GO:0005737">
    <property type="term" value="C:cytoplasm"/>
    <property type="evidence" value="ECO:0007669"/>
    <property type="project" value="UniProtKB-SubCell"/>
</dbReference>
<dbReference type="Proteomes" id="UP000018467">
    <property type="component" value="Unassembled WGS sequence"/>
</dbReference>
<dbReference type="InParanoid" id="W5KWZ9"/>
<dbReference type="GO" id="GO:0005524">
    <property type="term" value="F:ATP binding"/>
    <property type="evidence" value="ECO:0007669"/>
    <property type="project" value="UniProtKB-KW"/>
</dbReference>
<evidence type="ECO:0000256" key="1">
    <source>
        <dbReference type="ARBA" id="ARBA00004496"/>
    </source>
</evidence>
<dbReference type="Pfam" id="PF05729">
    <property type="entry name" value="NACHT"/>
    <property type="match status" value="1"/>
</dbReference>
<dbReference type="InterPro" id="IPR041267">
    <property type="entry name" value="NLRP_HD2"/>
</dbReference>
<dbReference type="HOGENOM" id="CLU_002274_0_1_1"/>
<dbReference type="InterPro" id="IPR027417">
    <property type="entry name" value="P-loop_NTPase"/>
</dbReference>
<keyword evidence="2" id="KW-0963">Cytoplasm</keyword>
<evidence type="ECO:0000256" key="6">
    <source>
        <dbReference type="ARBA" id="ARBA00022840"/>
    </source>
</evidence>
<dbReference type="eggNOG" id="ENOG502SZN1">
    <property type="taxonomic scope" value="Eukaryota"/>
</dbReference>
<organism evidence="8 9">
    <name type="scientific">Astyanax mexicanus</name>
    <name type="common">Blind cave fish</name>
    <name type="synonym">Astyanax fasciatus mexicanus</name>
    <dbReference type="NCBI Taxonomy" id="7994"/>
    <lineage>
        <taxon>Eukaryota</taxon>
        <taxon>Metazoa</taxon>
        <taxon>Chordata</taxon>
        <taxon>Craniata</taxon>
        <taxon>Vertebrata</taxon>
        <taxon>Euteleostomi</taxon>
        <taxon>Actinopterygii</taxon>
        <taxon>Neopterygii</taxon>
        <taxon>Teleostei</taxon>
        <taxon>Ostariophysi</taxon>
        <taxon>Characiformes</taxon>
        <taxon>Characoidei</taxon>
        <taxon>Acestrorhamphidae</taxon>
        <taxon>Acestrorhamphinae</taxon>
        <taxon>Astyanax</taxon>
    </lineage>
</organism>